<dbReference type="Proteomes" id="UP001652740">
    <property type="component" value="Unplaced"/>
</dbReference>
<dbReference type="GeneID" id="116412958"/>
<protein>
    <submittedName>
        <fullName evidence="14">Carboxypeptidase B-like</fullName>
    </submittedName>
</protein>
<evidence type="ECO:0000256" key="3">
    <source>
        <dbReference type="ARBA" id="ARBA00022645"/>
    </source>
</evidence>
<dbReference type="Gene3D" id="3.40.630.10">
    <property type="entry name" value="Zn peptidases"/>
    <property type="match status" value="1"/>
</dbReference>
<dbReference type="SMART" id="SM00631">
    <property type="entry name" value="Zn_pept"/>
    <property type="match status" value="1"/>
</dbReference>
<evidence type="ECO:0000256" key="2">
    <source>
        <dbReference type="ARBA" id="ARBA00005988"/>
    </source>
</evidence>
<evidence type="ECO:0000313" key="14">
    <source>
        <dbReference type="RefSeq" id="XP_052749804.1"/>
    </source>
</evidence>
<reference evidence="14" key="1">
    <citation type="submission" date="2025-08" db="UniProtKB">
        <authorList>
            <consortium name="RefSeq"/>
        </authorList>
    </citation>
    <scope>IDENTIFICATION</scope>
    <source>
        <tissue evidence="14">Whole larvae</tissue>
    </source>
</reference>
<evidence type="ECO:0000256" key="7">
    <source>
        <dbReference type="ARBA" id="ARBA00022801"/>
    </source>
</evidence>
<dbReference type="Pfam" id="PF02244">
    <property type="entry name" value="Propep_M14"/>
    <property type="match status" value="1"/>
</dbReference>
<evidence type="ECO:0000256" key="5">
    <source>
        <dbReference type="ARBA" id="ARBA00022723"/>
    </source>
</evidence>
<keyword evidence="6" id="KW-0732">Signal</keyword>
<organism evidence="13 14">
    <name type="scientific">Galleria mellonella</name>
    <name type="common">Greater wax moth</name>
    <dbReference type="NCBI Taxonomy" id="7137"/>
    <lineage>
        <taxon>Eukaryota</taxon>
        <taxon>Metazoa</taxon>
        <taxon>Ecdysozoa</taxon>
        <taxon>Arthropoda</taxon>
        <taxon>Hexapoda</taxon>
        <taxon>Insecta</taxon>
        <taxon>Pterygota</taxon>
        <taxon>Neoptera</taxon>
        <taxon>Endopterygota</taxon>
        <taxon>Lepidoptera</taxon>
        <taxon>Glossata</taxon>
        <taxon>Ditrysia</taxon>
        <taxon>Pyraloidea</taxon>
        <taxon>Pyralidae</taxon>
        <taxon>Galleriinae</taxon>
        <taxon>Galleria</taxon>
    </lineage>
</organism>
<feature type="domain" description="Peptidase M14" evidence="12">
    <location>
        <begin position="135"/>
        <end position="435"/>
    </location>
</feature>
<evidence type="ECO:0000256" key="4">
    <source>
        <dbReference type="ARBA" id="ARBA00022670"/>
    </source>
</evidence>
<evidence type="ECO:0000313" key="13">
    <source>
        <dbReference type="Proteomes" id="UP001652740"/>
    </source>
</evidence>
<dbReference type="InterPro" id="IPR000834">
    <property type="entry name" value="Peptidase_M14"/>
</dbReference>
<evidence type="ECO:0000256" key="10">
    <source>
        <dbReference type="ARBA" id="ARBA00023157"/>
    </source>
</evidence>
<dbReference type="SUPFAM" id="SSF53187">
    <property type="entry name" value="Zn-dependent exopeptidases"/>
    <property type="match status" value="1"/>
</dbReference>
<evidence type="ECO:0000256" key="6">
    <source>
        <dbReference type="ARBA" id="ARBA00022729"/>
    </source>
</evidence>
<name>A0ABM3MEY5_GALME</name>
<gene>
    <name evidence="14" type="primary">LOC116412958</name>
</gene>
<accession>A0ABM3MEY5</accession>
<sequence length="439" mass="49929">MNSEYSSIHNYKMIIKALYLFIVFSLVFTKPNPENGFTLYEVAVKNVRQVKILSELERKLNLDVWSHALPKRSGRVLVPKDQRMLFENEFSAAGIEYKVIVQNMEELFELERKRLLEAAERSSSRDDNGSIAIDRMHSYDEVNAFLEELDKQYPTVNLLTQGTTSEGRPINYIRISSSNFTDYTKPVVFIQSLIQGREWISLPVVLHAINKLVTDVTEEDLVKDIDWIILPIANPDGYHYSSTNSRQWTKNRRIVDQECIGVNIDRNFGINFGDYSSDNPCSDNYHGTSEESEVETRSIRDIMILNQGRIKLFLNLQSFGSQILYGLGTGDLPSNGLILHLIGMQMATVKNEIFTCKDDDYVVGNVAAVLEKESGSAIDYATVVRNIPYSYTIRLPSYANGGTVNNDNGYIVDPRYFKKAAEEAWEAIKVGAEFVRDFA</sequence>
<dbReference type="Gene3D" id="3.30.70.340">
    <property type="entry name" value="Metallocarboxypeptidase-like"/>
    <property type="match status" value="1"/>
</dbReference>
<proteinExistence type="inferred from homology"/>
<keyword evidence="10" id="KW-1015">Disulfide bond</keyword>
<keyword evidence="9" id="KW-0482">Metalloprotease</keyword>
<evidence type="ECO:0000256" key="1">
    <source>
        <dbReference type="ARBA" id="ARBA00001947"/>
    </source>
</evidence>
<dbReference type="InterPro" id="IPR036990">
    <property type="entry name" value="M14A-like_propep"/>
</dbReference>
<dbReference type="RefSeq" id="XP_052749804.1">
    <property type="nucleotide sequence ID" value="XM_052893844.1"/>
</dbReference>
<evidence type="ECO:0000256" key="11">
    <source>
        <dbReference type="PROSITE-ProRule" id="PRU01379"/>
    </source>
</evidence>
<evidence type="ECO:0000256" key="9">
    <source>
        <dbReference type="ARBA" id="ARBA00023049"/>
    </source>
</evidence>
<keyword evidence="8" id="KW-0862">Zinc</keyword>
<keyword evidence="7" id="KW-0378">Hydrolase</keyword>
<keyword evidence="5" id="KW-0479">Metal-binding</keyword>
<dbReference type="PANTHER" id="PTHR11705:SF140">
    <property type="entry name" value="FI02848P-RELATED"/>
    <property type="match status" value="1"/>
</dbReference>
<dbReference type="SUPFAM" id="SSF54897">
    <property type="entry name" value="Protease propeptides/inhibitors"/>
    <property type="match status" value="1"/>
</dbReference>
<dbReference type="InterPro" id="IPR003146">
    <property type="entry name" value="M14A_act_pep"/>
</dbReference>
<keyword evidence="4" id="KW-0645">Protease</keyword>
<comment type="caution">
    <text evidence="11">Lacks conserved residue(s) required for the propagation of feature annotation.</text>
</comment>
<evidence type="ECO:0000256" key="8">
    <source>
        <dbReference type="ARBA" id="ARBA00022833"/>
    </source>
</evidence>
<comment type="similarity">
    <text evidence="2 11">Belongs to the peptidase M14 family.</text>
</comment>
<keyword evidence="3" id="KW-0121">Carboxypeptidase</keyword>
<dbReference type="PROSITE" id="PS52035">
    <property type="entry name" value="PEPTIDASE_M14"/>
    <property type="match status" value="1"/>
</dbReference>
<keyword evidence="13" id="KW-1185">Reference proteome</keyword>
<dbReference type="Pfam" id="PF00246">
    <property type="entry name" value="Peptidase_M14"/>
    <property type="match status" value="1"/>
</dbReference>
<dbReference type="PANTHER" id="PTHR11705">
    <property type="entry name" value="PROTEASE FAMILY M14 CARBOXYPEPTIDASE A,B"/>
    <property type="match status" value="1"/>
</dbReference>
<comment type="cofactor">
    <cofactor evidence="1">
        <name>Zn(2+)</name>
        <dbReference type="ChEBI" id="CHEBI:29105"/>
    </cofactor>
</comment>
<evidence type="ECO:0000259" key="12">
    <source>
        <dbReference type="PROSITE" id="PS52035"/>
    </source>
</evidence>